<protein>
    <submittedName>
        <fullName evidence="3">Aldo/keto reductase</fullName>
    </submittedName>
</protein>
<organism evidence="3 4">
    <name type="scientific">Hyaloscypha variabilis (strain UAMH 11265 / GT02V1 / F)</name>
    <name type="common">Meliniomyces variabilis</name>
    <dbReference type="NCBI Taxonomy" id="1149755"/>
    <lineage>
        <taxon>Eukaryota</taxon>
        <taxon>Fungi</taxon>
        <taxon>Dikarya</taxon>
        <taxon>Ascomycota</taxon>
        <taxon>Pezizomycotina</taxon>
        <taxon>Leotiomycetes</taxon>
        <taxon>Helotiales</taxon>
        <taxon>Hyaloscyphaceae</taxon>
        <taxon>Hyaloscypha</taxon>
        <taxon>Hyaloscypha variabilis</taxon>
    </lineage>
</organism>
<evidence type="ECO:0000259" key="2">
    <source>
        <dbReference type="Pfam" id="PF00248"/>
    </source>
</evidence>
<dbReference type="EMBL" id="KZ613953">
    <property type="protein sequence ID" value="PMD34855.1"/>
    <property type="molecule type" value="Genomic_DNA"/>
</dbReference>
<dbReference type="InterPro" id="IPR020471">
    <property type="entry name" value="AKR"/>
</dbReference>
<dbReference type="Pfam" id="PF00248">
    <property type="entry name" value="Aldo_ket_red"/>
    <property type="match status" value="1"/>
</dbReference>
<dbReference type="STRING" id="1149755.A0A2J6R8M2"/>
<keyword evidence="4" id="KW-1185">Reference proteome</keyword>
<dbReference type="Gene3D" id="3.20.20.100">
    <property type="entry name" value="NADP-dependent oxidoreductase domain"/>
    <property type="match status" value="1"/>
</dbReference>
<evidence type="ECO:0000313" key="3">
    <source>
        <dbReference type="EMBL" id="PMD34855.1"/>
    </source>
</evidence>
<accession>A0A2J6R8M2</accession>
<dbReference type="PANTHER" id="PTHR42686:SF1">
    <property type="entry name" value="GH17980P-RELATED"/>
    <property type="match status" value="1"/>
</dbReference>
<dbReference type="SUPFAM" id="SSF51430">
    <property type="entry name" value="NAD(P)-linked oxidoreductase"/>
    <property type="match status" value="1"/>
</dbReference>
<dbReference type="AlphaFoldDB" id="A0A2J6R8M2"/>
<name>A0A2J6R8M2_HYAVF</name>
<dbReference type="InterPro" id="IPR023210">
    <property type="entry name" value="NADP_OxRdtase_dom"/>
</dbReference>
<proteinExistence type="predicted"/>
<dbReference type="GO" id="GO:0070485">
    <property type="term" value="P:dehydro-D-arabinono-1,4-lactone biosynthetic process"/>
    <property type="evidence" value="ECO:0007669"/>
    <property type="project" value="TreeGrafter"/>
</dbReference>
<dbReference type="InterPro" id="IPR036812">
    <property type="entry name" value="NAD(P)_OxRdtase_dom_sf"/>
</dbReference>
<dbReference type="OrthoDB" id="5286008at2759"/>
<feature type="domain" description="NADP-dependent oxidoreductase" evidence="2">
    <location>
        <begin position="38"/>
        <end position="303"/>
    </location>
</feature>
<gene>
    <name evidence="3" type="ORF">L207DRAFT_557253</name>
</gene>
<evidence type="ECO:0000313" key="4">
    <source>
        <dbReference type="Proteomes" id="UP000235786"/>
    </source>
</evidence>
<keyword evidence="1" id="KW-0560">Oxidoreductase</keyword>
<reference evidence="3 4" key="1">
    <citation type="submission" date="2016-04" db="EMBL/GenBank/DDBJ databases">
        <title>A degradative enzymes factory behind the ericoid mycorrhizal symbiosis.</title>
        <authorList>
            <consortium name="DOE Joint Genome Institute"/>
            <person name="Martino E."/>
            <person name="Morin E."/>
            <person name="Grelet G."/>
            <person name="Kuo A."/>
            <person name="Kohler A."/>
            <person name="Daghino S."/>
            <person name="Barry K."/>
            <person name="Choi C."/>
            <person name="Cichocki N."/>
            <person name="Clum A."/>
            <person name="Copeland A."/>
            <person name="Hainaut M."/>
            <person name="Haridas S."/>
            <person name="Labutti K."/>
            <person name="Lindquist E."/>
            <person name="Lipzen A."/>
            <person name="Khouja H.-R."/>
            <person name="Murat C."/>
            <person name="Ohm R."/>
            <person name="Olson A."/>
            <person name="Spatafora J."/>
            <person name="Veneault-Fourrey C."/>
            <person name="Henrissat B."/>
            <person name="Grigoriev I."/>
            <person name="Martin F."/>
            <person name="Perotto S."/>
        </authorList>
    </citation>
    <scope>NUCLEOTIDE SEQUENCE [LARGE SCALE GENOMIC DNA]</scope>
    <source>
        <strain evidence="3 4">F</strain>
    </source>
</reference>
<sequence>MNSLHTSPPLLAQRLPALILGGAGFSYITHQDPKLIPVAKIIKYAFDHGMRAIDTSPFYEPSEELLGAALSDPEVRNNYSRSDYILMTKVGRLPGDIIDYSPTAVRQSVTTSLQRLRTSYLDVVFCHDVEFATDEETLGAVGELLNLIRQGKIRYIGLSSYHIKILSRRASLVRERFGRPVDVIQNYAQMNLQSSVMEVDGLRTFEDAGVSCVCNSGPLAIGLLRSGGVPQGKLGDFHPDPAGLRKAAQEAADYMATQGESLAAVALRYALWRGQEVSHKAFRVCTILGISSMSELTENIETALKILEAEDGTCGGLGNPTLNMAQVEKDQRFSSSIQSLRSSRRILPDTERQA</sequence>
<dbReference type="PRINTS" id="PR00069">
    <property type="entry name" value="ALDKETRDTASE"/>
</dbReference>
<dbReference type="Proteomes" id="UP000235786">
    <property type="component" value="Unassembled WGS sequence"/>
</dbReference>
<dbReference type="GO" id="GO:0045290">
    <property type="term" value="F:D-arabinose 1-dehydrogenase [NAD(P)+] activity"/>
    <property type="evidence" value="ECO:0007669"/>
    <property type="project" value="TreeGrafter"/>
</dbReference>
<dbReference type="GO" id="GO:0005829">
    <property type="term" value="C:cytosol"/>
    <property type="evidence" value="ECO:0007669"/>
    <property type="project" value="TreeGrafter"/>
</dbReference>
<dbReference type="PANTHER" id="PTHR42686">
    <property type="entry name" value="GH17980P-RELATED"/>
    <property type="match status" value="1"/>
</dbReference>
<evidence type="ECO:0000256" key="1">
    <source>
        <dbReference type="ARBA" id="ARBA00023002"/>
    </source>
</evidence>